<proteinExistence type="inferred from homology"/>
<dbReference type="PROSITE" id="PS01143">
    <property type="entry name" value="RIBOSOMAL_L31"/>
    <property type="match status" value="1"/>
</dbReference>
<comment type="caution">
    <text evidence="4">The sequence shown here is derived from an EMBL/GenBank/DDBJ whole genome shotgun (WGS) entry which is preliminary data.</text>
</comment>
<dbReference type="Proteomes" id="UP000824074">
    <property type="component" value="Unassembled WGS sequence"/>
</dbReference>
<dbReference type="NCBIfam" id="NF000612">
    <property type="entry name" value="PRK00019.1"/>
    <property type="match status" value="1"/>
</dbReference>
<comment type="similarity">
    <text evidence="3">Belongs to the bacterial ribosomal protein bL31 family.</text>
</comment>
<dbReference type="InterPro" id="IPR034704">
    <property type="entry name" value="Ribosomal_bL28/bL31-like_sf"/>
</dbReference>
<gene>
    <name evidence="4" type="primary">rpmE</name>
    <name evidence="4" type="ORF">IAB68_05840</name>
</gene>
<keyword evidence="1 3" id="KW-0689">Ribosomal protein</keyword>
<evidence type="ECO:0000313" key="5">
    <source>
        <dbReference type="Proteomes" id="UP000824074"/>
    </source>
</evidence>
<sequence>MPKKESIYQTSTVTCTCGNTFETLSTNDKVHVEVCHKCHPFYTGQATMQSRTGRAEKFNQKYGLKSNAKSANENA</sequence>
<evidence type="ECO:0000256" key="1">
    <source>
        <dbReference type="ARBA" id="ARBA00022980"/>
    </source>
</evidence>
<dbReference type="PRINTS" id="PR01249">
    <property type="entry name" value="RIBOSOMALL31"/>
</dbReference>
<dbReference type="PANTHER" id="PTHR33280">
    <property type="entry name" value="50S RIBOSOMAL PROTEIN L31, CHLOROPLASTIC"/>
    <property type="match status" value="1"/>
</dbReference>
<dbReference type="AlphaFoldDB" id="A0A9D1IQB6"/>
<dbReference type="EMBL" id="DVMT01000059">
    <property type="protein sequence ID" value="HIU40801.1"/>
    <property type="molecule type" value="Genomic_DNA"/>
</dbReference>
<evidence type="ECO:0000256" key="3">
    <source>
        <dbReference type="RuleBase" id="RU000564"/>
    </source>
</evidence>
<dbReference type="InterPro" id="IPR042105">
    <property type="entry name" value="Ribosomal_bL31_sf"/>
</dbReference>
<reference evidence="4" key="1">
    <citation type="submission" date="2020-10" db="EMBL/GenBank/DDBJ databases">
        <authorList>
            <person name="Gilroy R."/>
        </authorList>
    </citation>
    <scope>NUCLEOTIDE SEQUENCE</scope>
    <source>
        <strain evidence="4">CHK193-30670</strain>
    </source>
</reference>
<dbReference type="PANTHER" id="PTHR33280:SF1">
    <property type="entry name" value="LARGE RIBOSOMAL SUBUNIT PROTEIN BL31C"/>
    <property type="match status" value="1"/>
</dbReference>
<protein>
    <recommendedName>
        <fullName evidence="3">50S ribosomal protein L31</fullName>
    </recommendedName>
</protein>
<dbReference type="GO" id="GO:0005840">
    <property type="term" value="C:ribosome"/>
    <property type="evidence" value="ECO:0007669"/>
    <property type="project" value="UniProtKB-KW"/>
</dbReference>
<dbReference type="Pfam" id="PF01197">
    <property type="entry name" value="Ribosomal_L31"/>
    <property type="match status" value="1"/>
</dbReference>
<keyword evidence="2 3" id="KW-0687">Ribonucleoprotein</keyword>
<dbReference type="SUPFAM" id="SSF143800">
    <property type="entry name" value="L28p-like"/>
    <property type="match status" value="1"/>
</dbReference>
<organism evidence="4 5">
    <name type="scientific">Candidatus Aphodocola excrementigallinarum</name>
    <dbReference type="NCBI Taxonomy" id="2840670"/>
    <lineage>
        <taxon>Bacteria</taxon>
        <taxon>Bacillati</taxon>
        <taxon>Bacillota</taxon>
        <taxon>Bacilli</taxon>
        <taxon>Candidatus Aphodocola</taxon>
    </lineage>
</organism>
<dbReference type="InterPro" id="IPR002150">
    <property type="entry name" value="Ribosomal_bL31"/>
</dbReference>
<dbReference type="Gene3D" id="4.10.830.30">
    <property type="entry name" value="Ribosomal protein L31"/>
    <property type="match status" value="1"/>
</dbReference>
<dbReference type="GO" id="GO:0006412">
    <property type="term" value="P:translation"/>
    <property type="evidence" value="ECO:0007669"/>
    <property type="project" value="InterPro"/>
</dbReference>
<evidence type="ECO:0000313" key="4">
    <source>
        <dbReference type="EMBL" id="HIU40801.1"/>
    </source>
</evidence>
<reference evidence="4" key="2">
    <citation type="journal article" date="2021" name="PeerJ">
        <title>Extensive microbial diversity within the chicken gut microbiome revealed by metagenomics and culture.</title>
        <authorList>
            <person name="Gilroy R."/>
            <person name="Ravi A."/>
            <person name="Getino M."/>
            <person name="Pursley I."/>
            <person name="Horton D.L."/>
            <person name="Alikhan N.F."/>
            <person name="Baker D."/>
            <person name="Gharbi K."/>
            <person name="Hall N."/>
            <person name="Watson M."/>
            <person name="Adriaenssens E.M."/>
            <person name="Foster-Nyarko E."/>
            <person name="Jarju S."/>
            <person name="Secka A."/>
            <person name="Antonio M."/>
            <person name="Oren A."/>
            <person name="Chaudhuri R.R."/>
            <person name="La Ragione R."/>
            <person name="Hildebrand F."/>
            <person name="Pallen M.J."/>
        </authorList>
    </citation>
    <scope>NUCLEOTIDE SEQUENCE</scope>
    <source>
        <strain evidence="4">CHK193-30670</strain>
    </source>
</reference>
<accession>A0A9D1IQB6</accession>
<dbReference type="NCBIfam" id="TIGR00105">
    <property type="entry name" value="L31"/>
    <property type="match status" value="1"/>
</dbReference>
<dbReference type="GO" id="GO:0003735">
    <property type="term" value="F:structural constituent of ribosome"/>
    <property type="evidence" value="ECO:0007669"/>
    <property type="project" value="InterPro"/>
</dbReference>
<evidence type="ECO:0000256" key="2">
    <source>
        <dbReference type="ARBA" id="ARBA00023274"/>
    </source>
</evidence>
<dbReference type="GO" id="GO:1990904">
    <property type="term" value="C:ribonucleoprotein complex"/>
    <property type="evidence" value="ECO:0007669"/>
    <property type="project" value="UniProtKB-KW"/>
</dbReference>
<name>A0A9D1IQB6_9FIRM</name>